<keyword evidence="2" id="KW-1003">Cell membrane</keyword>
<dbReference type="AlphaFoldDB" id="A0A4U8UWN1"/>
<dbReference type="SMART" id="SM00173">
    <property type="entry name" value="RAS"/>
    <property type="match status" value="1"/>
</dbReference>
<keyword evidence="4" id="KW-0342">GTP-binding</keyword>
<dbReference type="GO" id="GO:0031681">
    <property type="term" value="F:G-protein beta-subunit binding"/>
    <property type="evidence" value="ECO:0007669"/>
    <property type="project" value="TreeGrafter"/>
</dbReference>
<comment type="similarity">
    <text evidence="7">Belongs to the small GTPase superfamily. RasD family.</text>
</comment>
<keyword evidence="10" id="KW-1185">Reference proteome</keyword>
<dbReference type="Pfam" id="PF00071">
    <property type="entry name" value="Ras"/>
    <property type="match status" value="1"/>
</dbReference>
<dbReference type="InterPro" id="IPR027417">
    <property type="entry name" value="P-loop_NTPase"/>
</dbReference>
<accession>A0A4U8UWN1</accession>
<dbReference type="Proteomes" id="UP000298663">
    <property type="component" value="Chromosome X"/>
</dbReference>
<dbReference type="OrthoDB" id="265044at2759"/>
<dbReference type="PRINTS" id="PR00449">
    <property type="entry name" value="RASTRNSFRMNG"/>
</dbReference>
<dbReference type="STRING" id="34508.A0A4U8UWN1"/>
<evidence type="ECO:0000256" key="1">
    <source>
        <dbReference type="ARBA" id="ARBA00004193"/>
    </source>
</evidence>
<comment type="caution">
    <text evidence="9">The sequence shown here is derived from an EMBL/GenBank/DDBJ whole genome shotgun (WGS) entry which is preliminary data.</text>
</comment>
<protein>
    <submittedName>
        <fullName evidence="9">Uncharacterized protein</fullName>
    </submittedName>
</protein>
<dbReference type="PROSITE" id="PS51421">
    <property type="entry name" value="RAS"/>
    <property type="match status" value="1"/>
</dbReference>
<dbReference type="Gene3D" id="3.40.50.300">
    <property type="entry name" value="P-loop containing nucleotide triphosphate hydrolases"/>
    <property type="match status" value="1"/>
</dbReference>
<keyword evidence="6" id="KW-0449">Lipoprotein</keyword>
<evidence type="ECO:0000256" key="7">
    <source>
        <dbReference type="ARBA" id="ARBA00038061"/>
    </source>
</evidence>
<proteinExistence type="inferred from homology"/>
<keyword evidence="3" id="KW-0488">Methylation</keyword>
<dbReference type="NCBIfam" id="TIGR00231">
    <property type="entry name" value="small_GTP"/>
    <property type="match status" value="1"/>
</dbReference>
<dbReference type="PROSITE" id="PS51419">
    <property type="entry name" value="RAB"/>
    <property type="match status" value="1"/>
</dbReference>
<dbReference type="SMART" id="SM00174">
    <property type="entry name" value="RHO"/>
    <property type="match status" value="1"/>
</dbReference>
<sequence length="251" mass="28736">MHLSAEYPPDSRCIPSRSRGSARTGKTAIVNRFLEKEFEDRYLPTIENFHRKLYKIRGELYQLDILDCSGNDPFPASRKLSYISGDMFIVVSSVDLPQSIEQMIETRQHIIECKCSRAAMNLHPPNHIPILFVMNKTDLPKSRWQTDPEDVYAMIAEAIPGNTKDLLVTCSAADNENIESVFGRMFTMAKLPRHMNPQLHKMLRNELSADGVLNATEGGKKRVLQRMRSRFSRDFDDKTLTLQTGPKDDEF</sequence>
<feature type="region of interest" description="Disordered" evidence="8">
    <location>
        <begin position="1"/>
        <end position="21"/>
    </location>
</feature>
<dbReference type="GO" id="GO:0005886">
    <property type="term" value="C:plasma membrane"/>
    <property type="evidence" value="ECO:0007669"/>
    <property type="project" value="UniProtKB-SubCell"/>
</dbReference>
<evidence type="ECO:0000256" key="6">
    <source>
        <dbReference type="ARBA" id="ARBA00023288"/>
    </source>
</evidence>
<gene>
    <name evidence="9" type="ORF">L596_004186</name>
</gene>
<evidence type="ECO:0000256" key="8">
    <source>
        <dbReference type="SAM" id="MobiDB-lite"/>
    </source>
</evidence>
<keyword evidence="5" id="KW-0472">Membrane</keyword>
<dbReference type="InterPro" id="IPR005225">
    <property type="entry name" value="Small_GTP-bd"/>
</dbReference>
<evidence type="ECO:0000256" key="3">
    <source>
        <dbReference type="ARBA" id="ARBA00022481"/>
    </source>
</evidence>
<dbReference type="PANTHER" id="PTHR46149:SF3">
    <property type="entry name" value="MIP08469P"/>
    <property type="match status" value="1"/>
</dbReference>
<dbReference type="SUPFAM" id="SSF52540">
    <property type="entry name" value="P-loop containing nucleoside triphosphate hydrolases"/>
    <property type="match status" value="1"/>
</dbReference>
<dbReference type="InterPro" id="IPR001806">
    <property type="entry name" value="Small_GTPase"/>
</dbReference>
<organism evidence="9 10">
    <name type="scientific">Steinernema carpocapsae</name>
    <name type="common">Entomopathogenic nematode</name>
    <dbReference type="NCBI Taxonomy" id="34508"/>
    <lineage>
        <taxon>Eukaryota</taxon>
        <taxon>Metazoa</taxon>
        <taxon>Ecdysozoa</taxon>
        <taxon>Nematoda</taxon>
        <taxon>Chromadorea</taxon>
        <taxon>Rhabditida</taxon>
        <taxon>Tylenchina</taxon>
        <taxon>Panagrolaimomorpha</taxon>
        <taxon>Strongyloidoidea</taxon>
        <taxon>Steinernematidae</taxon>
        <taxon>Steinernema</taxon>
    </lineage>
</organism>
<evidence type="ECO:0000256" key="2">
    <source>
        <dbReference type="ARBA" id="ARBA00022475"/>
    </source>
</evidence>
<evidence type="ECO:0000256" key="5">
    <source>
        <dbReference type="ARBA" id="ARBA00023136"/>
    </source>
</evidence>
<dbReference type="EMBL" id="AZBU02000001">
    <property type="protein sequence ID" value="TMS37209.1"/>
    <property type="molecule type" value="Genomic_DNA"/>
</dbReference>
<evidence type="ECO:0000313" key="10">
    <source>
        <dbReference type="Proteomes" id="UP000298663"/>
    </source>
</evidence>
<name>A0A4U8UWN1_STECR</name>
<dbReference type="GO" id="GO:0003924">
    <property type="term" value="F:GTPase activity"/>
    <property type="evidence" value="ECO:0007669"/>
    <property type="project" value="InterPro"/>
</dbReference>
<dbReference type="PANTHER" id="PTHR46149">
    <property type="entry name" value="MIP08469P"/>
    <property type="match status" value="1"/>
</dbReference>
<keyword evidence="4" id="KW-0547">Nucleotide-binding</keyword>
<reference evidence="9 10" key="1">
    <citation type="journal article" date="2015" name="Genome Biol.">
        <title>Comparative genomics of Steinernema reveals deeply conserved gene regulatory networks.</title>
        <authorList>
            <person name="Dillman A.R."/>
            <person name="Macchietto M."/>
            <person name="Porter C.F."/>
            <person name="Rogers A."/>
            <person name="Williams B."/>
            <person name="Antoshechkin I."/>
            <person name="Lee M.M."/>
            <person name="Goodwin Z."/>
            <person name="Lu X."/>
            <person name="Lewis E.E."/>
            <person name="Goodrich-Blair H."/>
            <person name="Stock S.P."/>
            <person name="Adams B.J."/>
            <person name="Sternberg P.W."/>
            <person name="Mortazavi A."/>
        </authorList>
    </citation>
    <scope>NUCLEOTIDE SEQUENCE [LARGE SCALE GENOMIC DNA]</scope>
    <source>
        <strain evidence="9 10">ALL</strain>
    </source>
</reference>
<evidence type="ECO:0000313" key="9">
    <source>
        <dbReference type="EMBL" id="TMS37209.1"/>
    </source>
</evidence>
<reference evidence="9 10" key="2">
    <citation type="journal article" date="2019" name="G3 (Bethesda)">
        <title>Hybrid Assembly of the Genome of the Entomopathogenic Nematode Steinernema carpocapsae Identifies the X-Chromosome.</title>
        <authorList>
            <person name="Serra L."/>
            <person name="Macchietto M."/>
            <person name="Macias-Munoz A."/>
            <person name="McGill C.J."/>
            <person name="Rodriguez I.M."/>
            <person name="Rodriguez B."/>
            <person name="Murad R."/>
            <person name="Mortazavi A."/>
        </authorList>
    </citation>
    <scope>NUCLEOTIDE SEQUENCE [LARGE SCALE GENOMIC DNA]</scope>
    <source>
        <strain evidence="9 10">ALL</strain>
    </source>
</reference>
<dbReference type="EMBL" id="CM016762">
    <property type="protein sequence ID" value="TMS37209.1"/>
    <property type="molecule type" value="Genomic_DNA"/>
</dbReference>
<dbReference type="GO" id="GO:0005525">
    <property type="term" value="F:GTP binding"/>
    <property type="evidence" value="ECO:0007669"/>
    <property type="project" value="UniProtKB-KW"/>
</dbReference>
<evidence type="ECO:0000256" key="4">
    <source>
        <dbReference type="ARBA" id="ARBA00023134"/>
    </source>
</evidence>
<dbReference type="GO" id="GO:0007165">
    <property type="term" value="P:signal transduction"/>
    <property type="evidence" value="ECO:0007669"/>
    <property type="project" value="TreeGrafter"/>
</dbReference>
<dbReference type="InterPro" id="IPR052236">
    <property type="entry name" value="Small_GTPase_RasD"/>
</dbReference>
<comment type="subcellular location">
    <subcellularLocation>
        <location evidence="1">Cell membrane</location>
        <topology evidence="1">Lipid-anchor</topology>
    </subcellularLocation>
</comment>